<reference evidence="2" key="1">
    <citation type="submission" date="2014-09" db="EMBL/GenBank/DDBJ databases">
        <authorList>
            <person name="Magalhaes I.L.F."/>
            <person name="Oliveira U."/>
            <person name="Santos F.R."/>
            <person name="Vidigal T.H.D.A."/>
            <person name="Brescovit A.D."/>
            <person name="Santos A.J."/>
        </authorList>
    </citation>
    <scope>NUCLEOTIDE SEQUENCE</scope>
    <source>
        <tissue evidence="2">Shoot tissue taken approximately 20 cm above the soil surface</tissue>
    </source>
</reference>
<protein>
    <submittedName>
        <fullName evidence="2">Uncharacterized protein</fullName>
    </submittedName>
</protein>
<feature type="compositionally biased region" description="Low complexity" evidence="1">
    <location>
        <begin position="26"/>
        <end position="36"/>
    </location>
</feature>
<dbReference type="AlphaFoldDB" id="A0A0A8Z8M2"/>
<feature type="region of interest" description="Disordered" evidence="1">
    <location>
        <begin position="1"/>
        <end position="48"/>
    </location>
</feature>
<evidence type="ECO:0000256" key="1">
    <source>
        <dbReference type="SAM" id="MobiDB-lite"/>
    </source>
</evidence>
<dbReference type="EMBL" id="GBRH01262769">
    <property type="protein sequence ID" value="JAD35126.1"/>
    <property type="molecule type" value="Transcribed_RNA"/>
</dbReference>
<organism evidence="2">
    <name type="scientific">Arundo donax</name>
    <name type="common">Giant reed</name>
    <name type="synonym">Donax arundinaceus</name>
    <dbReference type="NCBI Taxonomy" id="35708"/>
    <lineage>
        <taxon>Eukaryota</taxon>
        <taxon>Viridiplantae</taxon>
        <taxon>Streptophyta</taxon>
        <taxon>Embryophyta</taxon>
        <taxon>Tracheophyta</taxon>
        <taxon>Spermatophyta</taxon>
        <taxon>Magnoliopsida</taxon>
        <taxon>Liliopsida</taxon>
        <taxon>Poales</taxon>
        <taxon>Poaceae</taxon>
        <taxon>PACMAD clade</taxon>
        <taxon>Arundinoideae</taxon>
        <taxon>Arundineae</taxon>
        <taxon>Arundo</taxon>
    </lineage>
</organism>
<name>A0A0A8Z8M2_ARUDO</name>
<proteinExistence type="predicted"/>
<accession>A0A0A8Z8M2</accession>
<reference evidence="2" key="2">
    <citation type="journal article" date="2015" name="Data Brief">
        <title>Shoot transcriptome of the giant reed, Arundo donax.</title>
        <authorList>
            <person name="Barrero R.A."/>
            <person name="Guerrero F.D."/>
            <person name="Moolhuijzen P."/>
            <person name="Goolsby J.A."/>
            <person name="Tidwell J."/>
            <person name="Bellgard S.E."/>
            <person name="Bellgard M.I."/>
        </authorList>
    </citation>
    <scope>NUCLEOTIDE SEQUENCE</scope>
    <source>
        <tissue evidence="2">Shoot tissue taken approximately 20 cm above the soil surface</tissue>
    </source>
</reference>
<sequence>MPRARHVASPLAGLRARRRSPPPRLPGARRATPPARRGGHRRGPVGSHGSVRCALLWVVDRRTLLFLDIGKWIWVICCSTRYPYPKKWMGNP</sequence>
<evidence type="ECO:0000313" key="2">
    <source>
        <dbReference type="EMBL" id="JAD35126.1"/>
    </source>
</evidence>